<dbReference type="Gene3D" id="3.40.630.30">
    <property type="match status" value="1"/>
</dbReference>
<dbReference type="AlphaFoldDB" id="A0A840QLQ0"/>
<evidence type="ECO:0000256" key="1">
    <source>
        <dbReference type="ARBA" id="ARBA00022679"/>
    </source>
</evidence>
<dbReference type="GO" id="GO:0005840">
    <property type="term" value="C:ribosome"/>
    <property type="evidence" value="ECO:0007669"/>
    <property type="project" value="UniProtKB-KW"/>
</dbReference>
<protein>
    <submittedName>
        <fullName evidence="4">Ribosomal protein S18 acetylase RimI-like enzyme</fullName>
    </submittedName>
</protein>
<keyword evidence="1" id="KW-0808">Transferase</keyword>
<name>A0A840QLQ0_9BACI</name>
<dbReference type="EMBL" id="JACHHB010000001">
    <property type="protein sequence ID" value="MBB5172270.1"/>
    <property type="molecule type" value="Genomic_DNA"/>
</dbReference>
<accession>A0A840QLQ0</accession>
<keyword evidence="5" id="KW-1185">Reference proteome</keyword>
<evidence type="ECO:0000313" key="4">
    <source>
        <dbReference type="EMBL" id="MBB5172270.1"/>
    </source>
</evidence>
<dbReference type="GO" id="GO:0016747">
    <property type="term" value="F:acyltransferase activity, transferring groups other than amino-acyl groups"/>
    <property type="evidence" value="ECO:0007669"/>
    <property type="project" value="InterPro"/>
</dbReference>
<dbReference type="PANTHER" id="PTHR43420">
    <property type="entry name" value="ACETYLTRANSFERASE"/>
    <property type="match status" value="1"/>
</dbReference>
<dbReference type="InterPro" id="IPR050680">
    <property type="entry name" value="YpeA/RimI_acetyltransf"/>
</dbReference>
<dbReference type="Pfam" id="PF00583">
    <property type="entry name" value="Acetyltransf_1"/>
    <property type="match status" value="1"/>
</dbReference>
<evidence type="ECO:0000313" key="5">
    <source>
        <dbReference type="Proteomes" id="UP000551878"/>
    </source>
</evidence>
<keyword evidence="4" id="KW-0689">Ribosomal protein</keyword>
<dbReference type="SUPFAM" id="SSF55729">
    <property type="entry name" value="Acyl-CoA N-acyltransferases (Nat)"/>
    <property type="match status" value="1"/>
</dbReference>
<sequence>MNVKRTLDYVTVAKLNKRVHDQHEQMHPYIFKPYNYDEVKSTFKQLMQNENFLFLLIENEQESIGYAWIEFKYYPENTFMKGYRAVQVHQISISEEEKGKGYGSKLMKEIEQLAQKRNVDVIELDYWYGNDDASKFYEKHGFRNCRDFMMKDLKADVD</sequence>
<dbReference type="Proteomes" id="UP000551878">
    <property type="component" value="Unassembled WGS sequence"/>
</dbReference>
<gene>
    <name evidence="4" type="ORF">HNQ41_000410</name>
</gene>
<evidence type="ECO:0000259" key="3">
    <source>
        <dbReference type="PROSITE" id="PS51186"/>
    </source>
</evidence>
<dbReference type="CDD" id="cd04301">
    <property type="entry name" value="NAT_SF"/>
    <property type="match status" value="1"/>
</dbReference>
<reference evidence="4 5" key="1">
    <citation type="submission" date="2020-08" db="EMBL/GenBank/DDBJ databases">
        <title>Genomic Encyclopedia of Type Strains, Phase IV (KMG-IV): sequencing the most valuable type-strain genomes for metagenomic binning, comparative biology and taxonomic classification.</title>
        <authorList>
            <person name="Goeker M."/>
        </authorList>
    </citation>
    <scope>NUCLEOTIDE SEQUENCE [LARGE SCALE GENOMIC DNA]</scope>
    <source>
        <strain evidence="4 5">DSM 24696</strain>
    </source>
</reference>
<evidence type="ECO:0000256" key="2">
    <source>
        <dbReference type="ARBA" id="ARBA00023315"/>
    </source>
</evidence>
<dbReference type="InterPro" id="IPR016181">
    <property type="entry name" value="Acyl_CoA_acyltransferase"/>
</dbReference>
<dbReference type="RefSeq" id="WP_184662738.1">
    <property type="nucleotide sequence ID" value="NZ_JACHHB010000001.1"/>
</dbReference>
<keyword evidence="4" id="KW-0687">Ribonucleoprotein</keyword>
<dbReference type="PROSITE" id="PS51186">
    <property type="entry name" value="GNAT"/>
    <property type="match status" value="1"/>
</dbReference>
<proteinExistence type="predicted"/>
<dbReference type="PANTHER" id="PTHR43420:SF48">
    <property type="entry name" value="ACETYLTRANSFERASE, GNAT FAMILY"/>
    <property type="match status" value="1"/>
</dbReference>
<comment type="caution">
    <text evidence="4">The sequence shown here is derived from an EMBL/GenBank/DDBJ whole genome shotgun (WGS) entry which is preliminary data.</text>
</comment>
<feature type="domain" description="N-acetyltransferase" evidence="3">
    <location>
        <begin position="10"/>
        <end position="158"/>
    </location>
</feature>
<dbReference type="InterPro" id="IPR000182">
    <property type="entry name" value="GNAT_dom"/>
</dbReference>
<keyword evidence="2" id="KW-0012">Acyltransferase</keyword>
<organism evidence="4 5">
    <name type="scientific">Texcoconibacillus texcoconensis</name>
    <dbReference type="NCBI Taxonomy" id="1095777"/>
    <lineage>
        <taxon>Bacteria</taxon>
        <taxon>Bacillati</taxon>
        <taxon>Bacillota</taxon>
        <taxon>Bacilli</taxon>
        <taxon>Bacillales</taxon>
        <taxon>Bacillaceae</taxon>
        <taxon>Texcoconibacillus</taxon>
    </lineage>
</organism>